<organism evidence="1 2">
    <name type="scientific">Colletotrichum truncatum</name>
    <name type="common">Anthracnose fungus</name>
    <name type="synonym">Colletotrichum capsici</name>
    <dbReference type="NCBI Taxonomy" id="5467"/>
    <lineage>
        <taxon>Eukaryota</taxon>
        <taxon>Fungi</taxon>
        <taxon>Dikarya</taxon>
        <taxon>Ascomycota</taxon>
        <taxon>Pezizomycotina</taxon>
        <taxon>Sordariomycetes</taxon>
        <taxon>Hypocreomycetidae</taxon>
        <taxon>Glomerellales</taxon>
        <taxon>Glomerellaceae</taxon>
        <taxon>Colletotrichum</taxon>
        <taxon>Colletotrichum truncatum species complex</taxon>
    </lineage>
</organism>
<accession>A0ACC3ZKR4</accession>
<proteinExistence type="predicted"/>
<gene>
    <name evidence="1" type="ORF">CTRU02_202608</name>
</gene>
<comment type="caution">
    <text evidence="1">The sequence shown here is derived from an EMBL/GenBank/DDBJ whole genome shotgun (WGS) entry which is preliminary data.</text>
</comment>
<name>A0ACC3ZKR4_COLTU</name>
<dbReference type="Proteomes" id="UP000805649">
    <property type="component" value="Unassembled WGS sequence"/>
</dbReference>
<dbReference type="EMBL" id="VUJX02000001">
    <property type="protein sequence ID" value="KAL0944721.1"/>
    <property type="molecule type" value="Genomic_DNA"/>
</dbReference>
<reference evidence="1 2" key="1">
    <citation type="journal article" date="2020" name="Phytopathology">
        <title>Genome Sequence Resources of Colletotrichum truncatum, C. plurivorum, C. musicola, and C. sojae: Four Species Pathogenic to Soybean (Glycine max).</title>
        <authorList>
            <person name="Rogerio F."/>
            <person name="Boufleur T.R."/>
            <person name="Ciampi-Guillardi M."/>
            <person name="Sukno S.A."/>
            <person name="Thon M.R."/>
            <person name="Massola Junior N.S."/>
            <person name="Baroncelli R."/>
        </authorList>
    </citation>
    <scope>NUCLEOTIDE SEQUENCE [LARGE SCALE GENOMIC DNA]</scope>
    <source>
        <strain evidence="1 2">CMES1059</strain>
    </source>
</reference>
<evidence type="ECO:0000313" key="1">
    <source>
        <dbReference type="EMBL" id="KAL0944721.1"/>
    </source>
</evidence>
<keyword evidence="2" id="KW-1185">Reference proteome</keyword>
<evidence type="ECO:0000313" key="2">
    <source>
        <dbReference type="Proteomes" id="UP000805649"/>
    </source>
</evidence>
<sequence length="311" mass="34883">MPDLKQLRGTVAKTEEFTPLSDQIYLFAAPTANTDDPVIEKRSQNGPDVVLIYGWGDGRLNHVAKYAAGYFSLFPRAKIIVILSQVFKGLFSSQVERVRCMKPLITDVFDFDFTKRTSKAQPSILVHVLSDTGGLYFTATLDGYKQAFGHAMPHSLLVMDSTPGSMGDDGRNIGKLADAMVNDAKATTPLPPQVLKAMCILVLFIMRLVEIARSRKNPMILSSATSNSEEFATKSARRLYMYSKEDLVTDWEAVEKHAADARVKGYHVECNLFEGSEHVQHMRRWPEKYWHIIKMAWAESTDGISTVKSRL</sequence>
<protein>
    <submittedName>
        <fullName evidence="1">Indole-diterpene biosynthesis protein</fullName>
    </submittedName>
</protein>